<proteinExistence type="predicted"/>
<dbReference type="EMBL" id="CM039432">
    <property type="protein sequence ID" value="KAI4332667.1"/>
    <property type="molecule type" value="Genomic_DNA"/>
</dbReference>
<sequence>MSRFRLFELIEEPFYFSPPTLFRETSIVAPKSQTFSSFVDDDLDVGFALDLFHPPTALEVFDTVTDLVRIDRAPSLRYRRVERVEKLRTELYLQTLGDRVAELESRFDRLVGASRVSAGDRKYTWTAQIKTPEKDGFDRKYKWVADIGKEKKGAVARNYKWTAEIKGKGEESGASRTYTIKVESGSEKESEKEKEKKEKKKGSEFRIVEIDEPNEHGAVVLRQAFAKRFGAVQRGKGKKKELSPQDAAILIQINFRAYLIRRSKSLRALRELAVAKSKLKEIRAQFNNFAYRRRVARDAGERQRFSEKIIVLLLTVDAIEGADLLVRSAKRSMVDELEAMLDVVDPQPAGRSLSIKRRTFDMPDGIIRKEIAEGVSQVVQLIDQAERSNGTFEACS</sequence>
<comment type="caution">
    <text evidence="1">The sequence shown here is derived from an EMBL/GenBank/DDBJ whole genome shotgun (WGS) entry which is preliminary data.</text>
</comment>
<evidence type="ECO:0000313" key="1">
    <source>
        <dbReference type="EMBL" id="KAI4332667.1"/>
    </source>
</evidence>
<accession>A0ACB9N850</accession>
<dbReference type="Proteomes" id="UP000828941">
    <property type="component" value="Chromosome 7"/>
</dbReference>
<gene>
    <name evidence="1" type="ORF">L6164_017557</name>
</gene>
<keyword evidence="2" id="KW-1185">Reference proteome</keyword>
<name>A0ACB9N850_BAUVA</name>
<protein>
    <submittedName>
        <fullName evidence="1">Uncharacterized protein</fullName>
    </submittedName>
</protein>
<organism evidence="1 2">
    <name type="scientific">Bauhinia variegata</name>
    <name type="common">Purple orchid tree</name>
    <name type="synonym">Phanera variegata</name>
    <dbReference type="NCBI Taxonomy" id="167791"/>
    <lineage>
        <taxon>Eukaryota</taxon>
        <taxon>Viridiplantae</taxon>
        <taxon>Streptophyta</taxon>
        <taxon>Embryophyta</taxon>
        <taxon>Tracheophyta</taxon>
        <taxon>Spermatophyta</taxon>
        <taxon>Magnoliopsida</taxon>
        <taxon>eudicotyledons</taxon>
        <taxon>Gunneridae</taxon>
        <taxon>Pentapetalae</taxon>
        <taxon>rosids</taxon>
        <taxon>fabids</taxon>
        <taxon>Fabales</taxon>
        <taxon>Fabaceae</taxon>
        <taxon>Cercidoideae</taxon>
        <taxon>Cercideae</taxon>
        <taxon>Bauhiniinae</taxon>
        <taxon>Bauhinia</taxon>
    </lineage>
</organism>
<evidence type="ECO:0000313" key="2">
    <source>
        <dbReference type="Proteomes" id="UP000828941"/>
    </source>
</evidence>
<reference evidence="1 2" key="1">
    <citation type="journal article" date="2022" name="DNA Res.">
        <title>Chromosomal-level genome assembly of the orchid tree Bauhinia variegata (Leguminosae; Cercidoideae) supports the allotetraploid origin hypothesis of Bauhinia.</title>
        <authorList>
            <person name="Zhong Y."/>
            <person name="Chen Y."/>
            <person name="Zheng D."/>
            <person name="Pang J."/>
            <person name="Liu Y."/>
            <person name="Luo S."/>
            <person name="Meng S."/>
            <person name="Qian L."/>
            <person name="Wei D."/>
            <person name="Dai S."/>
            <person name="Zhou R."/>
        </authorList>
    </citation>
    <scope>NUCLEOTIDE SEQUENCE [LARGE SCALE GENOMIC DNA]</scope>
    <source>
        <strain evidence="1">BV-YZ2020</strain>
    </source>
</reference>